<keyword evidence="2" id="KW-1185">Reference proteome</keyword>
<evidence type="ECO:0000313" key="1">
    <source>
        <dbReference type="EMBL" id="GIX84834.1"/>
    </source>
</evidence>
<sequence>MCHSNAYIRLCTDNNSHARKDKQLNRGDLGKLQVQFEAPKSITSDLLDKDTSNAVLWNSQQISCIMVWIAIAWVSHDTLHSFCGYCF</sequence>
<dbReference type="Proteomes" id="UP001054945">
    <property type="component" value="Unassembled WGS sequence"/>
</dbReference>
<proteinExistence type="predicted"/>
<name>A0AAV4NJ47_CAEEX</name>
<comment type="caution">
    <text evidence="1">The sequence shown here is derived from an EMBL/GenBank/DDBJ whole genome shotgun (WGS) entry which is preliminary data.</text>
</comment>
<dbReference type="EMBL" id="BPLR01003455">
    <property type="protein sequence ID" value="GIX84834.1"/>
    <property type="molecule type" value="Genomic_DNA"/>
</dbReference>
<reference evidence="1 2" key="1">
    <citation type="submission" date="2021-06" db="EMBL/GenBank/DDBJ databases">
        <title>Caerostris extrusa draft genome.</title>
        <authorList>
            <person name="Kono N."/>
            <person name="Arakawa K."/>
        </authorList>
    </citation>
    <scope>NUCLEOTIDE SEQUENCE [LARGE SCALE GENOMIC DNA]</scope>
</reference>
<protein>
    <submittedName>
        <fullName evidence="1">Uncharacterized protein</fullName>
    </submittedName>
</protein>
<accession>A0AAV4NJ47</accession>
<dbReference type="AlphaFoldDB" id="A0AAV4NJ47"/>
<gene>
    <name evidence="1" type="ORF">CEXT_516061</name>
</gene>
<evidence type="ECO:0000313" key="2">
    <source>
        <dbReference type="Proteomes" id="UP001054945"/>
    </source>
</evidence>
<organism evidence="1 2">
    <name type="scientific">Caerostris extrusa</name>
    <name type="common">Bark spider</name>
    <name type="synonym">Caerostris bankana</name>
    <dbReference type="NCBI Taxonomy" id="172846"/>
    <lineage>
        <taxon>Eukaryota</taxon>
        <taxon>Metazoa</taxon>
        <taxon>Ecdysozoa</taxon>
        <taxon>Arthropoda</taxon>
        <taxon>Chelicerata</taxon>
        <taxon>Arachnida</taxon>
        <taxon>Araneae</taxon>
        <taxon>Araneomorphae</taxon>
        <taxon>Entelegynae</taxon>
        <taxon>Araneoidea</taxon>
        <taxon>Araneidae</taxon>
        <taxon>Caerostris</taxon>
    </lineage>
</organism>